<dbReference type="STRING" id="1121485.GCA_000426485_00647"/>
<sequence length="449" mass="50700">MKRIKLLLLFCLSTIYSINMFSQNQEDSINIKLASLDQKTLANIGKLSNTLSRLSLGGYGEIAMSRNFYSDNINRYSHAENYKDDKSHGRFDIPHVTFFVGYEFGKGWRMNAEIEFEHGGTESAVELEAEEAGEYEKEIERGGEVALEQFWIEKTFSRALNLRMGHIIVPVGLTNGNHLPTEFFSVYRPEGENTILPCTWHETGVSLWGHLGKWRYEAQLIPGLDSDLFSRQNWIQGGSASPYEFKVANNYAGVLRIDNYSISGLRLGVSGYYGHSFKNSIQPATGAKYDNVKGAVTIGSFDFEYRGHNLIARGYFDYGHLGDADIISKYNKNLSKNSTSPRTNVASDALCTGIEAGYDIFSQIPKMANQKQKMYVFGRYEYYDSMYKVPADISKNDWCQRQRIVGGLNYYPIKDVVIKAEYSAGLLKSPYNNENSISIGIAYAGFFTK</sequence>
<evidence type="ECO:0000313" key="3">
    <source>
        <dbReference type="Proteomes" id="UP000297861"/>
    </source>
</evidence>
<evidence type="ECO:0000313" key="2">
    <source>
        <dbReference type="EMBL" id="TFD96212.1"/>
    </source>
</evidence>
<dbReference type="Gene3D" id="2.40.160.10">
    <property type="entry name" value="Porin"/>
    <property type="match status" value="1"/>
</dbReference>
<dbReference type="OrthoDB" id="9768080at2"/>
<keyword evidence="1" id="KW-0732">Signal</keyword>
<dbReference type="AlphaFoldDB" id="A0A4Y8L3Y8"/>
<comment type="caution">
    <text evidence="2">The sequence shown here is derived from an EMBL/GenBank/DDBJ whole genome shotgun (WGS) entry which is preliminary data.</text>
</comment>
<dbReference type="RefSeq" id="WP_026627896.1">
    <property type="nucleotide sequence ID" value="NZ_JBKUNW010000006.1"/>
</dbReference>
<gene>
    <name evidence="2" type="ORF">E2605_11505</name>
</gene>
<feature type="signal peptide" evidence="1">
    <location>
        <begin position="1"/>
        <end position="22"/>
    </location>
</feature>
<dbReference type="Proteomes" id="UP000297861">
    <property type="component" value="Unassembled WGS sequence"/>
</dbReference>
<name>A0A4Y8L3Y8_9BACT</name>
<dbReference type="InterPro" id="IPR023614">
    <property type="entry name" value="Porin_dom_sf"/>
</dbReference>
<keyword evidence="3" id="KW-1185">Reference proteome</keyword>
<proteinExistence type="predicted"/>
<organism evidence="2 3">
    <name type="scientific">Dysgonomonas capnocytophagoides</name>
    <dbReference type="NCBI Taxonomy" id="45254"/>
    <lineage>
        <taxon>Bacteria</taxon>
        <taxon>Pseudomonadati</taxon>
        <taxon>Bacteroidota</taxon>
        <taxon>Bacteroidia</taxon>
        <taxon>Bacteroidales</taxon>
        <taxon>Dysgonomonadaceae</taxon>
        <taxon>Dysgonomonas</taxon>
    </lineage>
</organism>
<protein>
    <recommendedName>
        <fullName evidence="4">Porin</fullName>
    </recommendedName>
</protein>
<evidence type="ECO:0008006" key="4">
    <source>
        <dbReference type="Google" id="ProtNLM"/>
    </source>
</evidence>
<feature type="chain" id="PRO_5021443120" description="Porin" evidence="1">
    <location>
        <begin position="23"/>
        <end position="449"/>
    </location>
</feature>
<accession>A0A4Y8L3Y8</accession>
<evidence type="ECO:0000256" key="1">
    <source>
        <dbReference type="SAM" id="SignalP"/>
    </source>
</evidence>
<dbReference type="SUPFAM" id="SSF56935">
    <property type="entry name" value="Porins"/>
    <property type="match status" value="1"/>
</dbReference>
<reference evidence="2 3" key="1">
    <citation type="submission" date="2019-03" db="EMBL/GenBank/DDBJ databases">
        <title>San Antonio Military Medical Center submission to MRSN (WRAIR), pending publication.</title>
        <authorList>
            <person name="Blyth D.M."/>
            <person name="Mccarthy S.L."/>
            <person name="Schall S.E."/>
            <person name="Stam J.A."/>
            <person name="Ong A.C."/>
            <person name="Mcgann P.T."/>
        </authorList>
    </citation>
    <scope>NUCLEOTIDE SEQUENCE [LARGE SCALE GENOMIC DNA]</scope>
    <source>
        <strain evidence="2 3">MRSN571793</strain>
    </source>
</reference>
<dbReference type="EMBL" id="SOML01000006">
    <property type="protein sequence ID" value="TFD96212.1"/>
    <property type="molecule type" value="Genomic_DNA"/>
</dbReference>